<feature type="transmembrane region" description="Helical" evidence="5">
    <location>
        <begin position="14"/>
        <end position="34"/>
    </location>
</feature>
<reference evidence="6" key="1">
    <citation type="journal article" date="2021" name="Int. J. Mol. Sci.">
        <title>Extreme Enlargement of the Inverted Repeat Region in the Plastid Genomes of Diatoms from the Genus Climaconeis.</title>
        <authorList>
            <person name="Gastineau R."/>
            <person name="Davidovich N.A."/>
            <person name="Davidovich O.I."/>
            <person name="Lemieux C."/>
            <person name="Turmel M."/>
            <person name="Wrobel R.J."/>
            <person name="Witkowski A."/>
        </authorList>
    </citation>
    <scope>NUCLEOTIDE SEQUENCE</scope>
    <source>
        <strain evidence="6">SZCZ1888</strain>
    </source>
</reference>
<comment type="subcellular location">
    <subcellularLocation>
        <location evidence="1">Plastid</location>
    </subcellularLocation>
</comment>
<dbReference type="EMBL" id="MZ365054">
    <property type="protein sequence ID" value="QYB19058.1"/>
    <property type="molecule type" value="Genomic_DNA"/>
</dbReference>
<evidence type="ECO:0000256" key="4">
    <source>
        <dbReference type="ARBA" id="ARBA00022640"/>
    </source>
</evidence>
<name>A0A8F8SP44_9STRA</name>
<evidence type="ECO:0000256" key="2">
    <source>
        <dbReference type="ARBA" id="ARBA00010985"/>
    </source>
</evidence>
<dbReference type="InterPro" id="IPR008470">
    <property type="entry name" value="Uncharacterised_Ycf33"/>
</dbReference>
<evidence type="ECO:0000313" key="6">
    <source>
        <dbReference type="EMBL" id="QYB19058.1"/>
    </source>
</evidence>
<keyword evidence="5" id="KW-1133">Transmembrane helix</keyword>
<evidence type="ECO:0000256" key="3">
    <source>
        <dbReference type="ARBA" id="ARBA00021584"/>
    </source>
</evidence>
<organism evidence="6">
    <name type="scientific">Climaconeis cf. scalaris</name>
    <dbReference type="NCBI Taxonomy" id="2846828"/>
    <lineage>
        <taxon>Eukaryota</taxon>
        <taxon>Sar</taxon>
        <taxon>Stramenopiles</taxon>
        <taxon>Ochrophyta</taxon>
        <taxon>Bacillariophyta</taxon>
        <taxon>Bacillariophyceae</taxon>
        <taxon>Bacillariophycidae</taxon>
        <taxon>Naviculales</taxon>
        <taxon>Berkeleyaceae</taxon>
        <taxon>Climaconeis</taxon>
    </lineage>
</organism>
<dbReference type="AlphaFoldDB" id="A0A8F8SP44"/>
<keyword evidence="4 6" id="KW-0934">Plastid</keyword>
<evidence type="ECO:0000256" key="5">
    <source>
        <dbReference type="SAM" id="Phobius"/>
    </source>
</evidence>
<comment type="similarity">
    <text evidence="2">Belongs to the ycf33 family.</text>
</comment>
<keyword evidence="5" id="KW-0472">Membrane</keyword>
<keyword evidence="5" id="KW-0812">Transmembrane</keyword>
<protein>
    <recommendedName>
        <fullName evidence="3">Uncharacterized protein ycf33</fullName>
    </recommendedName>
</protein>
<sequence length="63" mass="7482">MNEFWNNISRYPRFFITSLLGLIIIILTPFKNVFSIKKFRLIIPIFSLIIINVLLLILENMVN</sequence>
<proteinExistence type="inferred from homology"/>
<geneLocation type="plastid" evidence="6"/>
<gene>
    <name evidence="6" type="primary">ycf33</name>
</gene>
<accession>A0A8F8SP44</accession>
<feature type="transmembrane region" description="Helical" evidence="5">
    <location>
        <begin position="41"/>
        <end position="58"/>
    </location>
</feature>
<dbReference type="Pfam" id="PF05421">
    <property type="entry name" value="DUF751"/>
    <property type="match status" value="1"/>
</dbReference>
<evidence type="ECO:0000256" key="1">
    <source>
        <dbReference type="ARBA" id="ARBA00004474"/>
    </source>
</evidence>
<dbReference type="GO" id="GO:0009536">
    <property type="term" value="C:plastid"/>
    <property type="evidence" value="ECO:0007669"/>
    <property type="project" value="UniProtKB-SubCell"/>
</dbReference>